<dbReference type="RefSeq" id="WP_047813759.1">
    <property type="nucleotide sequence ID" value="NZ_LECT01000016.1"/>
</dbReference>
<dbReference type="STRING" id="595434.RISK_002002"/>
<reference evidence="2" key="1">
    <citation type="submission" date="2015-05" db="EMBL/GenBank/DDBJ databases">
        <title>Permanent draft genome of Rhodopirellula islandicus K833.</title>
        <authorList>
            <person name="Kizina J."/>
            <person name="Richter M."/>
            <person name="Glockner F.O."/>
            <person name="Harder J."/>
        </authorList>
    </citation>
    <scope>NUCLEOTIDE SEQUENCE [LARGE SCALE GENOMIC DNA]</scope>
    <source>
        <strain evidence="2">K833</strain>
    </source>
</reference>
<dbReference type="Proteomes" id="UP000036367">
    <property type="component" value="Unassembled WGS sequence"/>
</dbReference>
<dbReference type="AlphaFoldDB" id="A0A0J1BHX9"/>
<proteinExistence type="predicted"/>
<protein>
    <submittedName>
        <fullName evidence="2">Transmembrane protein</fullName>
    </submittedName>
</protein>
<feature type="coiled-coil region" evidence="1">
    <location>
        <begin position="134"/>
        <end position="163"/>
    </location>
</feature>
<evidence type="ECO:0000313" key="2">
    <source>
        <dbReference type="EMBL" id="KLU06151.1"/>
    </source>
</evidence>
<evidence type="ECO:0000313" key="3">
    <source>
        <dbReference type="Proteomes" id="UP000036367"/>
    </source>
</evidence>
<name>A0A0J1BHX9_RHOIS</name>
<keyword evidence="3" id="KW-1185">Reference proteome</keyword>
<dbReference type="OrthoDB" id="259971at2"/>
<accession>A0A0J1BHX9</accession>
<organism evidence="2 3">
    <name type="scientific">Rhodopirellula islandica</name>
    <dbReference type="NCBI Taxonomy" id="595434"/>
    <lineage>
        <taxon>Bacteria</taxon>
        <taxon>Pseudomonadati</taxon>
        <taxon>Planctomycetota</taxon>
        <taxon>Planctomycetia</taxon>
        <taxon>Pirellulales</taxon>
        <taxon>Pirellulaceae</taxon>
        <taxon>Rhodopirellula</taxon>
    </lineage>
</organism>
<keyword evidence="1" id="KW-0175">Coiled coil</keyword>
<keyword evidence="2" id="KW-0812">Transmembrane</keyword>
<comment type="caution">
    <text evidence="2">The sequence shown here is derived from an EMBL/GenBank/DDBJ whole genome shotgun (WGS) entry which is preliminary data.</text>
</comment>
<sequence>MRFMMRSVAMISTATCLTMIILMGYFASRGTLNVGTLTKVIALFNGIDITGNQLRQIMQQSEDREQPDFDEILDARRRDGLDSDIRLRSLKEAKNDIALQMSELKLQRERFDERRTSFDRSLDEIRKGAQDEGLQEVQRTLQALEAEQAKEQLLRMYDDEEIDDVVSIIQAMPIDKRKDILAEFATPEEMDKLYEILRRIGEGMPTTGLIDDARGG</sequence>
<dbReference type="EMBL" id="LECT01000016">
    <property type="protein sequence ID" value="KLU06151.1"/>
    <property type="molecule type" value="Genomic_DNA"/>
</dbReference>
<dbReference type="PATRIC" id="fig|595434.4.peg.1920"/>
<gene>
    <name evidence="2" type="ORF">RISK_002002</name>
</gene>
<evidence type="ECO:0000256" key="1">
    <source>
        <dbReference type="SAM" id="Coils"/>
    </source>
</evidence>
<keyword evidence="2" id="KW-0472">Membrane</keyword>